<proteinExistence type="predicted"/>
<evidence type="ECO:0000313" key="2">
    <source>
        <dbReference type="Proteomes" id="UP001056384"/>
    </source>
</evidence>
<accession>A0A9Q9ANY3</accession>
<reference evidence="1" key="1">
    <citation type="submission" date="2022-06" db="EMBL/GenBank/DDBJ databases">
        <title>Complete genome sequences of two strains of the flax pathogen Septoria linicola.</title>
        <authorList>
            <person name="Lapalu N."/>
            <person name="Simon A."/>
            <person name="Demenou B."/>
            <person name="Paumier D."/>
            <person name="Guillot M.-P."/>
            <person name="Gout L."/>
            <person name="Valade R."/>
        </authorList>
    </citation>
    <scope>NUCLEOTIDE SEQUENCE</scope>
    <source>
        <strain evidence="1">SE15195</strain>
    </source>
</reference>
<dbReference type="Proteomes" id="UP001056384">
    <property type="component" value="Chromosome 2"/>
</dbReference>
<sequence length="152" mass="16913">MATVASAECQVFSRSENQAAPSLAVKAHDPRKSLEEMQLHMRAPRIGFAQLLPPLLIAWISNCNKTSVAVLPTILARIIQAAVLVSLLSMCENVQHAEGLWSRRKRSQVLSFLSQALCILLLIDLLRLDPVEAQALVSTADWREETAKLFRR</sequence>
<dbReference type="AlphaFoldDB" id="A0A9Q9ANY3"/>
<keyword evidence="2" id="KW-1185">Reference proteome</keyword>
<gene>
    <name evidence="1" type="ORF">Slin15195_G028770</name>
</gene>
<name>A0A9Q9ANY3_9PEZI</name>
<dbReference type="EMBL" id="CP099419">
    <property type="protein sequence ID" value="USW49558.1"/>
    <property type="molecule type" value="Genomic_DNA"/>
</dbReference>
<protein>
    <submittedName>
        <fullName evidence="1">Uncharacterized protein</fullName>
    </submittedName>
</protein>
<evidence type="ECO:0000313" key="1">
    <source>
        <dbReference type="EMBL" id="USW49558.1"/>
    </source>
</evidence>
<dbReference type="OrthoDB" id="10518380at2759"/>
<organism evidence="1 2">
    <name type="scientific">Septoria linicola</name>
    <dbReference type="NCBI Taxonomy" id="215465"/>
    <lineage>
        <taxon>Eukaryota</taxon>
        <taxon>Fungi</taxon>
        <taxon>Dikarya</taxon>
        <taxon>Ascomycota</taxon>
        <taxon>Pezizomycotina</taxon>
        <taxon>Dothideomycetes</taxon>
        <taxon>Dothideomycetidae</taxon>
        <taxon>Mycosphaerellales</taxon>
        <taxon>Mycosphaerellaceae</taxon>
        <taxon>Septoria</taxon>
    </lineage>
</organism>